<proteinExistence type="predicted"/>
<name>A0ABR7IYS2_9FLAO</name>
<organism evidence="2 3">
    <name type="scientific">Flavobacterium bernardetii</name>
    <dbReference type="NCBI Taxonomy" id="2813823"/>
    <lineage>
        <taxon>Bacteria</taxon>
        <taxon>Pseudomonadati</taxon>
        <taxon>Bacteroidota</taxon>
        <taxon>Flavobacteriia</taxon>
        <taxon>Flavobacteriales</taxon>
        <taxon>Flavobacteriaceae</taxon>
        <taxon>Flavobacterium</taxon>
    </lineage>
</organism>
<reference evidence="2 3" key="1">
    <citation type="submission" date="2020-08" db="EMBL/GenBank/DDBJ databases">
        <title>Description of novel Flavobacterium F-408 isolate.</title>
        <authorList>
            <person name="Saticioglu I.B."/>
            <person name="Duman M."/>
            <person name="Altun S."/>
        </authorList>
    </citation>
    <scope>NUCLEOTIDE SEQUENCE [LARGE SCALE GENOMIC DNA]</scope>
    <source>
        <strain evidence="2 3">F-408</strain>
    </source>
</reference>
<gene>
    <name evidence="2" type="ORF">H8R27_08165</name>
</gene>
<evidence type="ECO:0000259" key="1">
    <source>
        <dbReference type="Pfam" id="PF08241"/>
    </source>
</evidence>
<feature type="domain" description="Methyltransferase type 11" evidence="1">
    <location>
        <begin position="55"/>
        <end position="146"/>
    </location>
</feature>
<dbReference type="PANTHER" id="PTHR43861:SF1">
    <property type="entry name" value="TRANS-ACONITATE 2-METHYLTRANSFERASE"/>
    <property type="match status" value="1"/>
</dbReference>
<keyword evidence="2" id="KW-0489">Methyltransferase</keyword>
<keyword evidence="2" id="KW-0808">Transferase</keyword>
<dbReference type="Gene3D" id="3.40.50.150">
    <property type="entry name" value="Vaccinia Virus protein VP39"/>
    <property type="match status" value="1"/>
</dbReference>
<dbReference type="PANTHER" id="PTHR43861">
    <property type="entry name" value="TRANS-ACONITATE 2-METHYLTRANSFERASE-RELATED"/>
    <property type="match status" value="1"/>
</dbReference>
<dbReference type="RefSeq" id="WP_166128578.1">
    <property type="nucleotide sequence ID" value="NZ_JAANOQ010000005.1"/>
</dbReference>
<dbReference type="InterPro" id="IPR029063">
    <property type="entry name" value="SAM-dependent_MTases_sf"/>
</dbReference>
<dbReference type="InterPro" id="IPR013216">
    <property type="entry name" value="Methyltransf_11"/>
</dbReference>
<keyword evidence="3" id="KW-1185">Reference proteome</keyword>
<accession>A0ABR7IYS2</accession>
<dbReference type="CDD" id="cd02440">
    <property type="entry name" value="AdoMet_MTases"/>
    <property type="match status" value="1"/>
</dbReference>
<protein>
    <submittedName>
        <fullName evidence="2">Class I SAM-dependent methyltransferase</fullName>
    </submittedName>
</protein>
<dbReference type="GO" id="GO:0032259">
    <property type="term" value="P:methylation"/>
    <property type="evidence" value="ECO:0007669"/>
    <property type="project" value="UniProtKB-KW"/>
</dbReference>
<sequence>MEDNIKDAISANIAVHSAMANDYNTIEPHFRPESIKRVDDIIQKLHKESSFSKVLDLGCGTGFMINIVKKYASEIVGVDVTQAMMDKVDKSGNASITLINSDTGTVELPQKHFDLATAYTFLDHLYDMKPTFSNAFNALKDGGVFYADLSPNYYFWNDVKKVDATKQYDPILQREINAVLSKDAEIEAQFGIDKNIFQTAEHQKHIKGGLVEEELRDLLMEAGFKKVEFIYHWFIGQAQLINDENTEKTKRFEQAEIMHDYLTKALPVSRNLFKYIGFIATK</sequence>
<dbReference type="GO" id="GO:0008168">
    <property type="term" value="F:methyltransferase activity"/>
    <property type="evidence" value="ECO:0007669"/>
    <property type="project" value="UniProtKB-KW"/>
</dbReference>
<dbReference type="Pfam" id="PF08241">
    <property type="entry name" value="Methyltransf_11"/>
    <property type="match status" value="1"/>
</dbReference>
<dbReference type="Proteomes" id="UP000605990">
    <property type="component" value="Unassembled WGS sequence"/>
</dbReference>
<comment type="caution">
    <text evidence="2">The sequence shown here is derived from an EMBL/GenBank/DDBJ whole genome shotgun (WGS) entry which is preliminary data.</text>
</comment>
<dbReference type="SUPFAM" id="SSF53335">
    <property type="entry name" value="S-adenosyl-L-methionine-dependent methyltransferases"/>
    <property type="match status" value="1"/>
</dbReference>
<dbReference type="EMBL" id="JACRUN010000004">
    <property type="protein sequence ID" value="MBC5834858.1"/>
    <property type="molecule type" value="Genomic_DNA"/>
</dbReference>
<evidence type="ECO:0000313" key="3">
    <source>
        <dbReference type="Proteomes" id="UP000605990"/>
    </source>
</evidence>
<evidence type="ECO:0000313" key="2">
    <source>
        <dbReference type="EMBL" id="MBC5834858.1"/>
    </source>
</evidence>